<proteinExistence type="predicted"/>
<reference evidence="2" key="1">
    <citation type="journal article" date="2019" name="Sci. Rep.">
        <title>Draft genome of Tanacetum cinerariifolium, the natural source of mosquito coil.</title>
        <authorList>
            <person name="Yamashiro T."/>
            <person name="Shiraishi A."/>
            <person name="Satake H."/>
            <person name="Nakayama K."/>
        </authorList>
    </citation>
    <scope>NUCLEOTIDE SEQUENCE</scope>
</reference>
<dbReference type="AlphaFoldDB" id="A0A699GTB9"/>
<protein>
    <submittedName>
        <fullName evidence="2">Uncharacterized protein</fullName>
    </submittedName>
</protein>
<sequence>MDHQMLDVFSASVVSRLHCVLCRLWFIFHHLRKKEVEGGVPGLEVEALLEFTNLDENSPLKHLVFEESELGKQELGKLEVGKPGVDKQEMEENQEVKFDLTSSEDDRCKNEHHHKLHNFPRLLSREHEIGFDFSCQEVMLSLYL</sequence>
<name>A0A699GTB9_TANCI</name>
<evidence type="ECO:0000256" key="1">
    <source>
        <dbReference type="SAM" id="MobiDB-lite"/>
    </source>
</evidence>
<organism evidence="2">
    <name type="scientific">Tanacetum cinerariifolium</name>
    <name type="common">Dalmatian daisy</name>
    <name type="synonym">Chrysanthemum cinerariifolium</name>
    <dbReference type="NCBI Taxonomy" id="118510"/>
    <lineage>
        <taxon>Eukaryota</taxon>
        <taxon>Viridiplantae</taxon>
        <taxon>Streptophyta</taxon>
        <taxon>Embryophyta</taxon>
        <taxon>Tracheophyta</taxon>
        <taxon>Spermatophyta</taxon>
        <taxon>Magnoliopsida</taxon>
        <taxon>eudicotyledons</taxon>
        <taxon>Gunneridae</taxon>
        <taxon>Pentapetalae</taxon>
        <taxon>asterids</taxon>
        <taxon>campanulids</taxon>
        <taxon>Asterales</taxon>
        <taxon>Asteraceae</taxon>
        <taxon>Asteroideae</taxon>
        <taxon>Anthemideae</taxon>
        <taxon>Anthemidinae</taxon>
        <taxon>Tanacetum</taxon>
    </lineage>
</organism>
<comment type="caution">
    <text evidence="2">The sequence shown here is derived from an EMBL/GenBank/DDBJ whole genome shotgun (WGS) entry which is preliminary data.</text>
</comment>
<evidence type="ECO:0000313" key="2">
    <source>
        <dbReference type="EMBL" id="GEW14550.1"/>
    </source>
</evidence>
<dbReference type="EMBL" id="BKCJ010046799">
    <property type="protein sequence ID" value="GEW14550.1"/>
    <property type="molecule type" value="Genomic_DNA"/>
</dbReference>
<accession>A0A699GTB9</accession>
<feature type="region of interest" description="Disordered" evidence="1">
    <location>
        <begin position="76"/>
        <end position="104"/>
    </location>
</feature>
<gene>
    <name evidence="2" type="ORF">Tci_186526</name>
</gene>